<protein>
    <submittedName>
        <fullName evidence="2">Uncharacterized protein</fullName>
    </submittedName>
</protein>
<dbReference type="AlphaFoldDB" id="A0A819N108"/>
<evidence type="ECO:0000313" key="3">
    <source>
        <dbReference type="Proteomes" id="UP000663881"/>
    </source>
</evidence>
<evidence type="ECO:0000313" key="2">
    <source>
        <dbReference type="EMBL" id="CAF3989422.1"/>
    </source>
</evidence>
<gene>
    <name evidence="2" type="ORF">OKA104_LOCUS29124</name>
    <name evidence="1" type="ORF">VCS650_LOCUS40857</name>
</gene>
<accession>A0A819N108</accession>
<dbReference type="EMBL" id="CAJNON010001616">
    <property type="protein sequence ID" value="CAF1475333.1"/>
    <property type="molecule type" value="Genomic_DNA"/>
</dbReference>
<dbReference type="EMBL" id="CAJOAY010002922">
    <property type="protein sequence ID" value="CAF3989422.1"/>
    <property type="molecule type" value="Genomic_DNA"/>
</dbReference>
<reference evidence="2" key="1">
    <citation type="submission" date="2021-02" db="EMBL/GenBank/DDBJ databases">
        <authorList>
            <person name="Nowell W R."/>
        </authorList>
    </citation>
    <scope>NUCLEOTIDE SEQUENCE</scope>
</reference>
<name>A0A819N108_9BILA</name>
<comment type="caution">
    <text evidence="2">The sequence shown here is derived from an EMBL/GenBank/DDBJ whole genome shotgun (WGS) entry which is preliminary data.</text>
</comment>
<dbReference type="Proteomes" id="UP000663881">
    <property type="component" value="Unassembled WGS sequence"/>
</dbReference>
<evidence type="ECO:0000313" key="1">
    <source>
        <dbReference type="EMBL" id="CAF1475333.1"/>
    </source>
</evidence>
<sequence>MAPPPCSTTVCCGPSTTCLACLNGGLNYCRYATDITAPIYFGNDGTTPYSIGYILYGDIGSCAADLSANADDVDNNNANDVAHC</sequence>
<dbReference type="Proteomes" id="UP000663891">
    <property type="component" value="Unassembled WGS sequence"/>
</dbReference>
<proteinExistence type="predicted"/>
<organism evidence="2 3">
    <name type="scientific">Adineta steineri</name>
    <dbReference type="NCBI Taxonomy" id="433720"/>
    <lineage>
        <taxon>Eukaryota</taxon>
        <taxon>Metazoa</taxon>
        <taxon>Spiralia</taxon>
        <taxon>Gnathifera</taxon>
        <taxon>Rotifera</taxon>
        <taxon>Eurotatoria</taxon>
        <taxon>Bdelloidea</taxon>
        <taxon>Adinetida</taxon>
        <taxon>Adinetidae</taxon>
        <taxon>Adineta</taxon>
    </lineage>
</organism>